<protein>
    <submittedName>
        <fullName evidence="1">Uncharacterized protein</fullName>
    </submittedName>
</protein>
<dbReference type="EMBL" id="CP095072">
    <property type="protein sequence ID" value="UOQ46850.1"/>
    <property type="molecule type" value="Genomic_DNA"/>
</dbReference>
<keyword evidence="2" id="KW-1185">Reference proteome</keyword>
<evidence type="ECO:0000313" key="2">
    <source>
        <dbReference type="Proteomes" id="UP000831782"/>
    </source>
</evidence>
<dbReference type="Proteomes" id="UP000831782">
    <property type="component" value="Chromosome"/>
</dbReference>
<sequence>MQTGFLDVDLDAISVHSDLVGLEGFKEQFNPKRFAPFYESGILSESDFDSLQKAYENLLYNPDSYAIMIFHLACGTKKS</sequence>
<gene>
    <name evidence="1" type="ORF">MUN88_12180</name>
</gene>
<proteinExistence type="predicted"/>
<dbReference type="RefSeq" id="WP_244715389.1">
    <property type="nucleotide sequence ID" value="NZ_CP095072.1"/>
</dbReference>
<organism evidence="1 2">
    <name type="scientific">Gracilibacillus caseinilyticus</name>
    <dbReference type="NCBI Taxonomy" id="2932256"/>
    <lineage>
        <taxon>Bacteria</taxon>
        <taxon>Bacillati</taxon>
        <taxon>Bacillota</taxon>
        <taxon>Bacilli</taxon>
        <taxon>Bacillales</taxon>
        <taxon>Bacillaceae</taxon>
        <taxon>Gracilibacillus</taxon>
    </lineage>
</organism>
<reference evidence="1 2" key="1">
    <citation type="submission" date="2022-04" db="EMBL/GenBank/DDBJ databases">
        <title>Gracilibacillus sp. isolated from saltern.</title>
        <authorList>
            <person name="Won M."/>
            <person name="Lee C.-M."/>
            <person name="Woen H.-Y."/>
            <person name="Kwon S.-W."/>
        </authorList>
    </citation>
    <scope>NUCLEOTIDE SEQUENCE [LARGE SCALE GENOMIC DNA]</scope>
    <source>
        <strain evidence="1 2">SSWR10-1</strain>
    </source>
</reference>
<accession>A0ABY4ESC7</accession>
<evidence type="ECO:0000313" key="1">
    <source>
        <dbReference type="EMBL" id="UOQ46850.1"/>
    </source>
</evidence>
<name>A0ABY4ESC7_9BACI</name>